<dbReference type="InterPro" id="IPR036770">
    <property type="entry name" value="Ankyrin_rpt-contain_sf"/>
</dbReference>
<dbReference type="AlphaFoldDB" id="A0AA35XYG5"/>
<dbReference type="Gene3D" id="1.25.40.20">
    <property type="entry name" value="Ankyrin repeat-containing domain"/>
    <property type="match status" value="1"/>
</dbReference>
<organism evidence="3 4">
    <name type="scientific">Methylococcus capsulatus</name>
    <dbReference type="NCBI Taxonomy" id="414"/>
    <lineage>
        <taxon>Bacteria</taxon>
        <taxon>Pseudomonadati</taxon>
        <taxon>Pseudomonadota</taxon>
        <taxon>Gammaproteobacteria</taxon>
        <taxon>Methylococcales</taxon>
        <taxon>Methylococcaceae</taxon>
        <taxon>Methylococcus</taxon>
    </lineage>
</organism>
<name>A0AA35XYG5_METCP</name>
<dbReference type="InterPro" id="IPR002110">
    <property type="entry name" value="Ankyrin_rpt"/>
</dbReference>
<reference evidence="3" key="1">
    <citation type="submission" date="2023-03" db="EMBL/GenBank/DDBJ databases">
        <authorList>
            <person name="Pearce D."/>
        </authorList>
    </citation>
    <scope>NUCLEOTIDE SEQUENCE</scope>
    <source>
        <strain evidence="3">Mc</strain>
    </source>
</reference>
<feature type="chain" id="PRO_5041275896" evidence="2">
    <location>
        <begin position="33"/>
        <end position="134"/>
    </location>
</feature>
<protein>
    <submittedName>
        <fullName evidence="3">Ankyrin repeat domain protein</fullName>
    </submittedName>
</protein>
<gene>
    <name evidence="3" type="ORF">MCNOR_1764</name>
</gene>
<feature type="signal peptide" evidence="2">
    <location>
        <begin position="1"/>
        <end position="32"/>
    </location>
</feature>
<dbReference type="RefSeq" id="WP_017365552.1">
    <property type="nucleotide sequence ID" value="NZ_OX458332.1"/>
</dbReference>
<evidence type="ECO:0000313" key="4">
    <source>
        <dbReference type="Proteomes" id="UP001158598"/>
    </source>
</evidence>
<keyword evidence="1" id="KW-0040">ANK repeat</keyword>
<feature type="repeat" description="ANK" evidence="1">
    <location>
        <begin position="80"/>
        <end position="112"/>
    </location>
</feature>
<keyword evidence="2" id="KW-0732">Signal</keyword>
<proteinExistence type="predicted"/>
<dbReference type="PROSITE" id="PS50088">
    <property type="entry name" value="ANK_REPEAT"/>
    <property type="match status" value="1"/>
</dbReference>
<evidence type="ECO:0000256" key="1">
    <source>
        <dbReference type="PROSITE-ProRule" id="PRU00023"/>
    </source>
</evidence>
<dbReference type="Proteomes" id="UP001158598">
    <property type="component" value="Chromosome"/>
</dbReference>
<dbReference type="EMBL" id="OX458332">
    <property type="protein sequence ID" value="CAI8811569.1"/>
    <property type="molecule type" value="Genomic_DNA"/>
</dbReference>
<evidence type="ECO:0000313" key="3">
    <source>
        <dbReference type="EMBL" id="CAI8811569.1"/>
    </source>
</evidence>
<evidence type="ECO:0000256" key="2">
    <source>
        <dbReference type="SAM" id="SignalP"/>
    </source>
</evidence>
<dbReference type="SUPFAM" id="SSF48403">
    <property type="entry name" value="Ankyrin repeat"/>
    <property type="match status" value="1"/>
</dbReference>
<accession>A0AA35XYG5</accession>
<dbReference type="PROSITE" id="PS50297">
    <property type="entry name" value="ANK_REP_REGION"/>
    <property type="match status" value="1"/>
</dbReference>
<dbReference type="Pfam" id="PF12796">
    <property type="entry name" value="Ank_2"/>
    <property type="match status" value="1"/>
</dbReference>
<sequence>MTIGRSRHDKSSLGLMLFAGALAVSHAPTSFAAADPAQARTALHQMGVEYSEQQFAKSAGVGDKTAVELFLDAGMDVNAGGGAAIGLAAGRGQLEMVKLLLARGAKPTSNALQFARTRGHTEIAKLLSDAGAKE</sequence>